<dbReference type="SUPFAM" id="SSF53474">
    <property type="entry name" value="alpha/beta-Hydrolases"/>
    <property type="match status" value="1"/>
</dbReference>
<keyword evidence="5" id="KW-1185">Reference proteome</keyword>
<organism evidence="4 5">
    <name type="scientific">Paenibacillus psychroresistens</name>
    <dbReference type="NCBI Taxonomy" id="1778678"/>
    <lineage>
        <taxon>Bacteria</taxon>
        <taxon>Bacillati</taxon>
        <taxon>Bacillota</taxon>
        <taxon>Bacilli</taxon>
        <taxon>Bacillales</taxon>
        <taxon>Paenibacillaceae</taxon>
        <taxon>Paenibacillus</taxon>
    </lineage>
</organism>
<name>A0A6B8RCW2_9BACL</name>
<evidence type="ECO:0000313" key="5">
    <source>
        <dbReference type="Proteomes" id="UP000426246"/>
    </source>
</evidence>
<dbReference type="InterPro" id="IPR039069">
    <property type="entry name" value="CE7"/>
</dbReference>
<dbReference type="OrthoDB" id="9770528at2"/>
<dbReference type="InterPro" id="IPR029058">
    <property type="entry name" value="AB_hydrolase_fold"/>
</dbReference>
<feature type="active site" description="Charge relay system" evidence="1">
    <location>
        <position position="274"/>
    </location>
</feature>
<accession>A0A6B8RCW2</accession>
<evidence type="ECO:0000259" key="3">
    <source>
        <dbReference type="Pfam" id="PF05448"/>
    </source>
</evidence>
<proteinExistence type="predicted"/>
<feature type="binding site" evidence="2">
    <location>
        <position position="94"/>
    </location>
    <ligand>
        <name>substrate</name>
    </ligand>
</feature>
<protein>
    <submittedName>
        <fullName evidence="4">Cephalosporin deacetylase</fullName>
    </submittedName>
</protein>
<dbReference type="RefSeq" id="WP_155699302.1">
    <property type="nucleotide sequence ID" value="NZ_CP034235.1"/>
</dbReference>
<gene>
    <name evidence="4" type="ORF">EHS13_04960</name>
</gene>
<dbReference type="InterPro" id="IPR008391">
    <property type="entry name" value="AXE1_dom"/>
</dbReference>
<dbReference type="PANTHER" id="PTHR40111:SF1">
    <property type="entry name" value="CEPHALOSPORIN-C DEACETYLASE"/>
    <property type="match status" value="1"/>
</dbReference>
<feature type="domain" description="Acetyl xylan esterase" evidence="3">
    <location>
        <begin position="1"/>
        <end position="318"/>
    </location>
</feature>
<sequence>MPQNDLPYDQLIDYKPELTKEPDFQLFWDKLKLESSQKPLQAKLTEMQYPYKDIKIYRIQYAGLDNTPIQGWYLVPKRASSVEPLPVMVRYHGYTGVDRGYPHQFMYWCALGIAVLSIDIRGQAGETPDYVVYADGNVPGWMTKGILNPQTYYYKQVFIDCLRAIDFVAERPEIDASRIAVYGESQGGGLALAAAALDARPKIVLSIFPFLSHFKRSMELQIESPYKEIFQWFMHFDPARSKEAQIHRTLSYFDAMNMASLVTARTFLGITLQDTCCAPSASFAAYNHICGEKQLEVYPDYGHVGGIPRFQESMMQFIDTYL</sequence>
<dbReference type="GO" id="GO:0005976">
    <property type="term" value="P:polysaccharide metabolic process"/>
    <property type="evidence" value="ECO:0007669"/>
    <property type="project" value="TreeGrafter"/>
</dbReference>
<evidence type="ECO:0000313" key="4">
    <source>
        <dbReference type="EMBL" id="QGQ94301.1"/>
    </source>
</evidence>
<evidence type="ECO:0000256" key="1">
    <source>
        <dbReference type="PIRSR" id="PIRSR639069-1"/>
    </source>
</evidence>
<evidence type="ECO:0000256" key="2">
    <source>
        <dbReference type="PIRSR" id="PIRSR639069-2"/>
    </source>
</evidence>
<dbReference type="AlphaFoldDB" id="A0A6B8RCW2"/>
<dbReference type="PANTHER" id="PTHR40111">
    <property type="entry name" value="CEPHALOSPORIN-C DEACETYLASE"/>
    <property type="match status" value="1"/>
</dbReference>
<reference evidence="5" key="1">
    <citation type="submission" date="2018-11" db="EMBL/GenBank/DDBJ databases">
        <title>Complete genome sequence of Paenibacillus sp. ML311-T8.</title>
        <authorList>
            <person name="Nam Y.-D."/>
            <person name="Kang J."/>
            <person name="Chung W.-H."/>
            <person name="Park Y.S."/>
        </authorList>
    </citation>
    <scope>NUCLEOTIDE SEQUENCE [LARGE SCALE GENOMIC DNA]</scope>
    <source>
        <strain evidence="5">ML311-T8</strain>
    </source>
</reference>
<dbReference type="Proteomes" id="UP000426246">
    <property type="component" value="Chromosome"/>
</dbReference>
<dbReference type="Gene3D" id="3.40.50.1820">
    <property type="entry name" value="alpha/beta hydrolase"/>
    <property type="match status" value="1"/>
</dbReference>
<feature type="active site" description="Nucleophile" evidence="1">
    <location>
        <position position="185"/>
    </location>
</feature>
<dbReference type="Pfam" id="PF05448">
    <property type="entry name" value="AXE1"/>
    <property type="match status" value="1"/>
</dbReference>
<dbReference type="GO" id="GO:0052689">
    <property type="term" value="F:carboxylic ester hydrolase activity"/>
    <property type="evidence" value="ECO:0007669"/>
    <property type="project" value="TreeGrafter"/>
</dbReference>
<dbReference type="EMBL" id="CP034235">
    <property type="protein sequence ID" value="QGQ94301.1"/>
    <property type="molecule type" value="Genomic_DNA"/>
</dbReference>
<feature type="active site" description="Charge relay system" evidence="1">
    <location>
        <position position="303"/>
    </location>
</feature>
<dbReference type="KEGG" id="ppsc:EHS13_04960"/>